<feature type="signal peptide" evidence="2">
    <location>
        <begin position="1"/>
        <end position="22"/>
    </location>
</feature>
<accession>A0A927M4X5</accession>
<evidence type="ECO:0000313" key="4">
    <source>
        <dbReference type="Proteomes" id="UP000649753"/>
    </source>
</evidence>
<evidence type="ECO:0008006" key="5">
    <source>
        <dbReference type="Google" id="ProtNLM"/>
    </source>
</evidence>
<reference evidence="3" key="1">
    <citation type="submission" date="2020-10" db="EMBL/GenBank/DDBJ databases">
        <title>Sequencing the genomes of 1000 actinobacteria strains.</title>
        <authorList>
            <person name="Klenk H.-P."/>
        </authorList>
    </citation>
    <scope>NUCLEOTIDE SEQUENCE</scope>
    <source>
        <strain evidence="3">DSM 46832</strain>
    </source>
</reference>
<gene>
    <name evidence="3" type="ORF">H4W31_002670</name>
</gene>
<dbReference type="EMBL" id="JADBEB010000001">
    <property type="protein sequence ID" value="MBE1487032.1"/>
    <property type="molecule type" value="Genomic_DNA"/>
</dbReference>
<evidence type="ECO:0000256" key="1">
    <source>
        <dbReference type="SAM" id="MobiDB-lite"/>
    </source>
</evidence>
<dbReference type="RefSeq" id="WP_192766953.1">
    <property type="nucleotide sequence ID" value="NZ_JADBEB010000001.1"/>
</dbReference>
<evidence type="ECO:0000256" key="2">
    <source>
        <dbReference type="SAM" id="SignalP"/>
    </source>
</evidence>
<dbReference type="Proteomes" id="UP000649753">
    <property type="component" value="Unassembled WGS sequence"/>
</dbReference>
<comment type="caution">
    <text evidence="3">The sequence shown here is derived from an EMBL/GenBank/DDBJ whole genome shotgun (WGS) entry which is preliminary data.</text>
</comment>
<dbReference type="Gene3D" id="2.50.20.20">
    <property type="match status" value="1"/>
</dbReference>
<dbReference type="AlphaFoldDB" id="A0A927M4X5"/>
<feature type="region of interest" description="Disordered" evidence="1">
    <location>
        <begin position="237"/>
        <end position="268"/>
    </location>
</feature>
<feature type="compositionally biased region" description="Low complexity" evidence="1">
    <location>
        <begin position="243"/>
        <end position="253"/>
    </location>
</feature>
<evidence type="ECO:0000313" key="3">
    <source>
        <dbReference type="EMBL" id="MBE1487032.1"/>
    </source>
</evidence>
<feature type="chain" id="PRO_5037633905" description="Lipoprotein" evidence="2">
    <location>
        <begin position="23"/>
        <end position="268"/>
    </location>
</feature>
<organism evidence="3 4">
    <name type="scientific">Plantactinospora soyae</name>
    <dbReference type="NCBI Taxonomy" id="1544732"/>
    <lineage>
        <taxon>Bacteria</taxon>
        <taxon>Bacillati</taxon>
        <taxon>Actinomycetota</taxon>
        <taxon>Actinomycetes</taxon>
        <taxon>Micromonosporales</taxon>
        <taxon>Micromonosporaceae</taxon>
        <taxon>Plantactinospora</taxon>
    </lineage>
</organism>
<proteinExistence type="predicted"/>
<name>A0A927M4X5_9ACTN</name>
<dbReference type="PROSITE" id="PS51257">
    <property type="entry name" value="PROKAR_LIPOPROTEIN"/>
    <property type="match status" value="1"/>
</dbReference>
<protein>
    <recommendedName>
        <fullName evidence="5">Lipoprotein</fullName>
    </recommendedName>
</protein>
<sequence>MTIRRWGVATLVAATLFVPGLAACGTQGVDQGSSGSEAPAIPDDAKEALLASTKEITKGNFRFTMKGAELDGEGSVHLPSKSAQINMKAGDGEFSMDMEIIYIEPDSWVKLSIKGADGVPGLEKLNSGKYQHLDQSKIKNADGLGFDFKDVDPAGSEALTRAVVDVQKTGAGAYSGTIDLTKATEAGMVDAEAVKGIGADAAKLPFEAKLDAQGRLASMTIKMPAVGGGTPQDLTVGYTDYGSSAPAKAPPASETVEASPETYELFNK</sequence>
<keyword evidence="4" id="KW-1185">Reference proteome</keyword>
<keyword evidence="2" id="KW-0732">Signal</keyword>